<proteinExistence type="predicted"/>
<dbReference type="Proteomes" id="UP000007062">
    <property type="component" value="Chromosome 2L"/>
</dbReference>
<dbReference type="VEuPathDB" id="VectorBase:AGAMI1_000687"/>
<keyword evidence="7" id="KW-0325">Glycoprotein</keyword>
<dbReference type="InterPro" id="IPR052192">
    <property type="entry name" value="Insect_Ionotropic_Sensory_Rcpt"/>
</dbReference>
<keyword evidence="2" id="KW-1003">Cell membrane</keyword>
<name>A0A499FX28_ANOGA</name>
<dbReference type="AlphaFoldDB" id="A0A499FX28"/>
<evidence type="ECO:0000313" key="9">
    <source>
        <dbReference type="Proteomes" id="UP000007062"/>
    </source>
</evidence>
<evidence type="ECO:0000256" key="3">
    <source>
        <dbReference type="ARBA" id="ARBA00022692"/>
    </source>
</evidence>
<evidence type="ECO:0000256" key="1">
    <source>
        <dbReference type="ARBA" id="ARBA00004651"/>
    </source>
</evidence>
<keyword evidence="9" id="KW-1185">Reference proteome</keyword>
<evidence type="ECO:0000256" key="6">
    <source>
        <dbReference type="ARBA" id="ARBA00023170"/>
    </source>
</evidence>
<evidence type="ECO:0000313" key="8">
    <source>
        <dbReference type="EnsemblMetazoa" id="AGAP029836-PA"/>
    </source>
</evidence>
<keyword evidence="6" id="KW-0675">Receptor</keyword>
<dbReference type="PANTHER" id="PTHR42643">
    <property type="entry name" value="IONOTROPIC RECEPTOR 20A-RELATED"/>
    <property type="match status" value="1"/>
</dbReference>
<organism evidence="8 9">
    <name type="scientific">Anopheles gambiae</name>
    <name type="common">African malaria mosquito</name>
    <dbReference type="NCBI Taxonomy" id="7165"/>
    <lineage>
        <taxon>Eukaryota</taxon>
        <taxon>Metazoa</taxon>
        <taxon>Ecdysozoa</taxon>
        <taxon>Arthropoda</taxon>
        <taxon>Hexapoda</taxon>
        <taxon>Insecta</taxon>
        <taxon>Pterygota</taxon>
        <taxon>Neoptera</taxon>
        <taxon>Endopterygota</taxon>
        <taxon>Diptera</taxon>
        <taxon>Nematocera</taxon>
        <taxon>Culicoidea</taxon>
        <taxon>Culicidae</taxon>
        <taxon>Anophelinae</taxon>
        <taxon>Anopheles</taxon>
    </lineage>
</organism>
<dbReference type="FunCoup" id="A0A499FX28">
    <property type="interactions" value="36"/>
</dbReference>
<dbReference type="GO" id="GO:0005886">
    <property type="term" value="C:plasma membrane"/>
    <property type="evidence" value="ECO:0007669"/>
    <property type="project" value="UniProtKB-SubCell"/>
</dbReference>
<accession>A0A499FX28</accession>
<comment type="subcellular location">
    <subcellularLocation>
        <location evidence="1">Cell membrane</location>
        <topology evidence="1">Multi-pass membrane protein</topology>
    </subcellularLocation>
</comment>
<keyword evidence="5" id="KW-0472">Membrane</keyword>
<dbReference type="EMBL" id="AAAB01008960">
    <property type="status" value="NOT_ANNOTATED_CDS"/>
    <property type="molecule type" value="Genomic_DNA"/>
</dbReference>
<keyword evidence="4" id="KW-1133">Transmembrane helix</keyword>
<dbReference type="InParanoid" id="A0A499FX28"/>
<keyword evidence="3" id="KW-0812">Transmembrane</keyword>
<evidence type="ECO:0000256" key="4">
    <source>
        <dbReference type="ARBA" id="ARBA00022989"/>
    </source>
</evidence>
<evidence type="ECO:0008006" key="10">
    <source>
        <dbReference type="Google" id="ProtNLM"/>
    </source>
</evidence>
<sequence length="577" mass="67611">MAWCRVITFSLLFFQPGLVQPNTDVVERIVHRAFHTLSGIDTLIFWDVTEATIVNTLPYPRIVFDRTVAFKQLLRENCLVIIELKPTEDQDMHDLITAAFMGAKHHYLAKYVVLLVDDMSVTQTILKLEHYFDYLNIMSYVIVVQFRDKSKLSIMGYMKQKQLVLLNETVDFATIFKVRLTYQPLRTIVTESKPHSFLSKQWKVVGLDIEIAKIVARMIGVELSVRHIDPLKYAMIPTLLMEKKMDMYLTRRGCNTAVALPQIRLHENFNVRVLMPKIQRFNLNLQFLKPYKSEAWYLLLLLVTIAGALNWVFWERVRVNILMVIIFGQHQEASRLTALIILIVQFLKFILLEAYLGQVTSFMIRLRYQENPQTLEQFFASDILLNAPLVMDEMFIHLPIAVSEQLKKKLKLPRLSVVNENGFYEPGFAYLITEYASNAMQKEVSDETFFNRSFFYIMREPLHEFDCCYMFGLWSKFCNKFKECLERLYETGIILKLTDDAWRLPNKALNADLSTVLMFSDVIPVLYLLCYGWVLSLVCFAVEICILKVIRGSVRFKNYFKSLFDRRSTKITWFNET</sequence>
<dbReference type="PANTHER" id="PTHR42643:SF41">
    <property type="entry name" value="IONOTROPIC RECEPTOR 20A-RELATED"/>
    <property type="match status" value="1"/>
</dbReference>
<dbReference type="EnsemblMetazoa" id="AGAP029836-RA">
    <property type="protein sequence ID" value="AGAP029836-PA"/>
    <property type="gene ID" value="AGAP029836"/>
</dbReference>
<evidence type="ECO:0000256" key="2">
    <source>
        <dbReference type="ARBA" id="ARBA00022475"/>
    </source>
</evidence>
<evidence type="ECO:0000256" key="7">
    <source>
        <dbReference type="ARBA" id="ARBA00023180"/>
    </source>
</evidence>
<evidence type="ECO:0000256" key="5">
    <source>
        <dbReference type="ARBA" id="ARBA00023136"/>
    </source>
</evidence>
<reference evidence="8 9" key="2">
    <citation type="journal article" date="2004" name="Trends Parasitol.">
        <title>The Anopheles gambiae genome: an update.</title>
        <authorList>
            <person name="Mongin E."/>
            <person name="Louis C."/>
            <person name="Holt R.A."/>
            <person name="Birney E."/>
            <person name="Collins F.H."/>
        </authorList>
    </citation>
    <scope>NUCLEOTIDE SEQUENCE [LARGE SCALE GENOMIC DNA]</scope>
    <source>
        <strain evidence="8 9">PEST</strain>
    </source>
</reference>
<reference evidence="8" key="3">
    <citation type="submission" date="2020-05" db="UniProtKB">
        <authorList>
            <consortium name="EnsemblMetazoa"/>
        </authorList>
    </citation>
    <scope>IDENTIFICATION</scope>
    <source>
        <strain evidence="8">PEST</strain>
    </source>
</reference>
<reference evidence="8 9" key="1">
    <citation type="journal article" date="2002" name="Science">
        <title>The genome sequence of the malaria mosquito Anopheles gambiae.</title>
        <authorList>
            <person name="Holt R.A."/>
            <person name="Subramanian G.M."/>
            <person name="Halpern A."/>
            <person name="Sutton G.G."/>
            <person name="Charlab R."/>
            <person name="Nusskern D.R."/>
            <person name="Wincker P."/>
            <person name="Clark A.G."/>
            <person name="Ribeiro J.M."/>
            <person name="Wides R."/>
            <person name="Salzberg S.L."/>
            <person name="Loftus B."/>
            <person name="Yandell M."/>
            <person name="Majoros W.H."/>
            <person name="Rusch D.B."/>
            <person name="Lai Z."/>
            <person name="Kraft C.L."/>
            <person name="Abril J.F."/>
            <person name="Anthouard V."/>
            <person name="Arensburger P."/>
            <person name="Atkinson P.W."/>
            <person name="Baden H."/>
            <person name="de Berardinis V."/>
            <person name="Baldwin D."/>
            <person name="Benes V."/>
            <person name="Biedler J."/>
            <person name="Blass C."/>
            <person name="Bolanos R."/>
            <person name="Boscus D."/>
            <person name="Barnstead M."/>
            <person name="Cai S."/>
            <person name="Center A."/>
            <person name="Chaturverdi K."/>
            <person name="Christophides G.K."/>
            <person name="Chrystal M.A."/>
            <person name="Clamp M."/>
            <person name="Cravchik A."/>
            <person name="Curwen V."/>
            <person name="Dana A."/>
            <person name="Delcher A."/>
            <person name="Dew I."/>
            <person name="Evans C.A."/>
            <person name="Flanigan M."/>
            <person name="Grundschober-Freimoser A."/>
            <person name="Friedli L."/>
            <person name="Gu Z."/>
            <person name="Guan P."/>
            <person name="Guigo R."/>
            <person name="Hillenmeyer M.E."/>
            <person name="Hladun S.L."/>
            <person name="Hogan J.R."/>
            <person name="Hong Y.S."/>
            <person name="Hoover J."/>
            <person name="Jaillon O."/>
            <person name="Ke Z."/>
            <person name="Kodira C."/>
            <person name="Kokoza E."/>
            <person name="Koutsos A."/>
            <person name="Letunic I."/>
            <person name="Levitsky A."/>
            <person name="Liang Y."/>
            <person name="Lin J.J."/>
            <person name="Lobo N.F."/>
            <person name="Lopez J.R."/>
            <person name="Malek J.A."/>
            <person name="McIntosh T.C."/>
            <person name="Meister S."/>
            <person name="Miller J."/>
            <person name="Mobarry C."/>
            <person name="Mongin E."/>
            <person name="Murphy S.D."/>
            <person name="O'Brochta D.A."/>
            <person name="Pfannkoch C."/>
            <person name="Qi R."/>
            <person name="Regier M.A."/>
            <person name="Remington K."/>
            <person name="Shao H."/>
            <person name="Sharakhova M.V."/>
            <person name="Sitter C.D."/>
            <person name="Shetty J."/>
            <person name="Smith T.J."/>
            <person name="Strong R."/>
            <person name="Sun J."/>
            <person name="Thomasova D."/>
            <person name="Ton L.Q."/>
            <person name="Topalis P."/>
            <person name="Tu Z."/>
            <person name="Unger M.F."/>
            <person name="Walenz B."/>
            <person name="Wang A."/>
            <person name="Wang J."/>
            <person name="Wang M."/>
            <person name="Wang X."/>
            <person name="Woodford K.J."/>
            <person name="Wortman J.R."/>
            <person name="Wu M."/>
            <person name="Yao A."/>
            <person name="Zdobnov E.M."/>
            <person name="Zhang H."/>
            <person name="Zhao Q."/>
            <person name="Zhao S."/>
            <person name="Zhu S.C."/>
            <person name="Zhimulev I."/>
            <person name="Coluzzi M."/>
            <person name="della Torre A."/>
            <person name="Roth C.W."/>
            <person name="Louis C."/>
            <person name="Kalush F."/>
            <person name="Mural R.J."/>
            <person name="Myers E.W."/>
            <person name="Adams M.D."/>
            <person name="Smith H.O."/>
            <person name="Broder S."/>
            <person name="Gardner M.J."/>
            <person name="Fraser C.M."/>
            <person name="Birney E."/>
            <person name="Bork P."/>
            <person name="Brey P.T."/>
            <person name="Venter J.C."/>
            <person name="Weissenbach J."/>
            <person name="Kafatos F.C."/>
            <person name="Collins F.H."/>
            <person name="Hoffman S.L."/>
        </authorList>
    </citation>
    <scope>NUCLEOTIDE SEQUENCE [LARGE SCALE GENOMIC DNA]</scope>
    <source>
        <strain evidence="8 9">PEST</strain>
    </source>
</reference>
<dbReference type="VEuPathDB" id="VectorBase:AGAP029836"/>
<protein>
    <recommendedName>
        <fullName evidence="10">Ionotropic receptor</fullName>
    </recommendedName>
</protein>